<dbReference type="InterPro" id="IPR005135">
    <property type="entry name" value="Endo/exonuclease/phosphatase"/>
</dbReference>
<dbReference type="AlphaFoldDB" id="A0A4E0QRX9"/>
<dbReference type="GO" id="GO:0003824">
    <property type="term" value="F:catalytic activity"/>
    <property type="evidence" value="ECO:0007669"/>
    <property type="project" value="InterPro"/>
</dbReference>
<evidence type="ECO:0000313" key="3">
    <source>
        <dbReference type="Proteomes" id="UP000030428"/>
    </source>
</evidence>
<protein>
    <recommendedName>
        <fullName evidence="1">Endonuclease/exonuclease/phosphatase domain-containing protein</fullName>
    </recommendedName>
</protein>
<proteinExistence type="predicted"/>
<sequence>MTKKILAILLLFSLALHLYLANIKQAIPPQKGEQINPPSHWNEDNPSRFRVSTYNIRRGKGDDGIRDIRRTATNLFNADIIALNELAGAWDGSNQAQQLGNILDMGWLFAPTQRRWYRDYYGNGFLSRFFVKTWTIRPLLYAGRHRNLVTTQLQINDHSVYILTTHLDIGGVQEDQLSYVIDQFRHYKSAILMGDLNTNSDNLQLRQLFDSGDAKDAINLALGESAPKKRKDWIITRGFKVIEGGFMERGISDHPCFWVELERL</sequence>
<dbReference type="PANTHER" id="PTHR14859">
    <property type="entry name" value="CALCOFLUOR WHITE HYPERSENSITIVE PROTEIN PRECURSOR"/>
    <property type="match status" value="1"/>
</dbReference>
<dbReference type="GO" id="GO:0006506">
    <property type="term" value="P:GPI anchor biosynthetic process"/>
    <property type="evidence" value="ECO:0007669"/>
    <property type="project" value="TreeGrafter"/>
</dbReference>
<dbReference type="Pfam" id="PF03372">
    <property type="entry name" value="Exo_endo_phos"/>
    <property type="match status" value="1"/>
</dbReference>
<dbReference type="InterPro" id="IPR036691">
    <property type="entry name" value="Endo/exonu/phosph_ase_sf"/>
</dbReference>
<feature type="domain" description="Endonuclease/exonuclease/phosphatase" evidence="1">
    <location>
        <begin position="53"/>
        <end position="215"/>
    </location>
</feature>
<dbReference type="GO" id="GO:0016020">
    <property type="term" value="C:membrane"/>
    <property type="evidence" value="ECO:0007669"/>
    <property type="project" value="GOC"/>
</dbReference>
<dbReference type="PANTHER" id="PTHR14859:SF15">
    <property type="entry name" value="ENDONUCLEASE_EXONUCLEASE_PHOSPHATASE DOMAIN-CONTAINING PROTEIN"/>
    <property type="match status" value="1"/>
</dbReference>
<evidence type="ECO:0000313" key="2">
    <source>
        <dbReference type="EMBL" id="TGO02670.1"/>
    </source>
</evidence>
<gene>
    <name evidence="2" type="ORF">PN36_21130</name>
</gene>
<dbReference type="InterPro" id="IPR051916">
    <property type="entry name" value="GPI-anchor_lipid_remodeler"/>
</dbReference>
<dbReference type="Proteomes" id="UP000030428">
    <property type="component" value="Unassembled WGS sequence"/>
</dbReference>
<dbReference type="Gene3D" id="3.60.10.10">
    <property type="entry name" value="Endonuclease/exonuclease/phosphatase"/>
    <property type="match status" value="1"/>
</dbReference>
<reference evidence="2 3" key="1">
    <citation type="journal article" date="2016" name="Front. Microbiol.">
        <title>Single-Cell (Meta-)Genomics of a Dimorphic Candidatus Thiomargarita nelsonii Reveals Genomic Plasticity.</title>
        <authorList>
            <person name="Flood B.E."/>
            <person name="Fliss P."/>
            <person name="Jones D.S."/>
            <person name="Dick G.J."/>
            <person name="Jain S."/>
            <person name="Kaster A.K."/>
            <person name="Winkel M."/>
            <person name="Mussmann M."/>
            <person name="Bailey J."/>
        </authorList>
    </citation>
    <scope>NUCLEOTIDE SEQUENCE [LARGE SCALE GENOMIC DNA]</scope>
    <source>
        <strain evidence="2">Hydrate Ridge</strain>
    </source>
</reference>
<comment type="caution">
    <text evidence="2">The sequence shown here is derived from an EMBL/GenBank/DDBJ whole genome shotgun (WGS) entry which is preliminary data.</text>
</comment>
<evidence type="ECO:0000259" key="1">
    <source>
        <dbReference type="Pfam" id="PF03372"/>
    </source>
</evidence>
<keyword evidence="3" id="KW-1185">Reference proteome</keyword>
<name>A0A4E0QRX9_9GAMM</name>
<dbReference type="EMBL" id="JSZA02000094">
    <property type="protein sequence ID" value="TGO02670.1"/>
    <property type="molecule type" value="Genomic_DNA"/>
</dbReference>
<organism evidence="2 3">
    <name type="scientific">Candidatus Thiomargarita nelsonii</name>
    <dbReference type="NCBI Taxonomy" id="1003181"/>
    <lineage>
        <taxon>Bacteria</taxon>
        <taxon>Pseudomonadati</taxon>
        <taxon>Pseudomonadota</taxon>
        <taxon>Gammaproteobacteria</taxon>
        <taxon>Thiotrichales</taxon>
        <taxon>Thiotrichaceae</taxon>
        <taxon>Thiomargarita</taxon>
    </lineage>
</organism>
<dbReference type="SUPFAM" id="SSF56219">
    <property type="entry name" value="DNase I-like"/>
    <property type="match status" value="1"/>
</dbReference>
<accession>A0A4E0QRX9</accession>